<reference evidence="10" key="1">
    <citation type="submission" date="2021-03" db="EMBL/GenBank/DDBJ databases">
        <authorList>
            <person name="Wang G."/>
        </authorList>
    </citation>
    <scope>NUCLEOTIDE SEQUENCE</scope>
    <source>
        <strain evidence="10">KCTC 12899</strain>
    </source>
</reference>
<evidence type="ECO:0000259" key="8">
    <source>
        <dbReference type="PROSITE" id="PS50093"/>
    </source>
</evidence>
<evidence type="ECO:0000256" key="7">
    <source>
        <dbReference type="SAM" id="SignalP"/>
    </source>
</evidence>
<dbReference type="Gene3D" id="2.60.40.10">
    <property type="entry name" value="Immunoglobulins"/>
    <property type="match status" value="1"/>
</dbReference>
<evidence type="ECO:0000313" key="11">
    <source>
        <dbReference type="Proteomes" id="UP000664417"/>
    </source>
</evidence>
<dbReference type="SUPFAM" id="SSF49299">
    <property type="entry name" value="PKD domain"/>
    <property type="match status" value="1"/>
</dbReference>
<proteinExistence type="inferred from homology"/>
<feature type="chain" id="PRO_5035264882" evidence="7">
    <location>
        <begin position="21"/>
        <end position="961"/>
    </location>
</feature>
<feature type="signal peptide" evidence="7">
    <location>
        <begin position="1"/>
        <end position="20"/>
    </location>
</feature>
<dbReference type="AlphaFoldDB" id="A0A8J7QCJ2"/>
<dbReference type="RefSeq" id="WP_207861597.1">
    <property type="nucleotide sequence ID" value="NZ_JAFREP010000026.1"/>
</dbReference>
<feature type="region of interest" description="Disordered" evidence="6">
    <location>
        <begin position="366"/>
        <end position="389"/>
    </location>
</feature>
<dbReference type="Proteomes" id="UP000664417">
    <property type="component" value="Unassembled WGS sequence"/>
</dbReference>
<evidence type="ECO:0000256" key="5">
    <source>
        <dbReference type="PROSITE-ProRule" id="PRU01100"/>
    </source>
</evidence>
<dbReference type="GO" id="GO:0016985">
    <property type="term" value="F:mannan endo-1,4-beta-mannosidase activity"/>
    <property type="evidence" value="ECO:0007669"/>
    <property type="project" value="InterPro"/>
</dbReference>
<gene>
    <name evidence="10" type="ORF">J3U88_24310</name>
</gene>
<dbReference type="CDD" id="cd00146">
    <property type="entry name" value="PKD"/>
    <property type="match status" value="1"/>
</dbReference>
<feature type="domain" description="GH26" evidence="9">
    <location>
        <begin position="1"/>
        <end position="352"/>
    </location>
</feature>
<dbReference type="Pfam" id="PF18911">
    <property type="entry name" value="PKD_4"/>
    <property type="match status" value="1"/>
</dbReference>
<evidence type="ECO:0000256" key="6">
    <source>
        <dbReference type="SAM" id="MobiDB-lite"/>
    </source>
</evidence>
<comment type="cofactor">
    <cofactor evidence="1">
        <name>Ca(2+)</name>
        <dbReference type="ChEBI" id="CHEBI:29108"/>
    </cofactor>
</comment>
<feature type="active site" description="Proton donor" evidence="5">
    <location>
        <position position="159"/>
    </location>
</feature>
<dbReference type="InterPro" id="IPR007280">
    <property type="entry name" value="Peptidase_C_arc/bac"/>
</dbReference>
<protein>
    <submittedName>
        <fullName evidence="10">PKD domain-containing protein</fullName>
    </submittedName>
</protein>
<feature type="active site" description="Nucleophile" evidence="5">
    <location>
        <position position="294"/>
    </location>
</feature>
<dbReference type="Gene3D" id="2.60.120.380">
    <property type="match status" value="1"/>
</dbReference>
<dbReference type="SMART" id="SM00089">
    <property type="entry name" value="PKD"/>
    <property type="match status" value="1"/>
</dbReference>
<feature type="domain" description="GH26" evidence="9">
    <location>
        <begin position="580"/>
        <end position="900"/>
    </location>
</feature>
<dbReference type="GO" id="GO:0006080">
    <property type="term" value="P:substituted mannan metabolic process"/>
    <property type="evidence" value="ECO:0007669"/>
    <property type="project" value="InterPro"/>
</dbReference>
<evidence type="ECO:0000256" key="3">
    <source>
        <dbReference type="ARBA" id="ARBA00022801"/>
    </source>
</evidence>
<keyword evidence="3 5" id="KW-0378">Hydrolase</keyword>
<dbReference type="InterPro" id="IPR000601">
    <property type="entry name" value="PKD_dom"/>
</dbReference>
<dbReference type="InterPro" id="IPR022790">
    <property type="entry name" value="GH26_dom"/>
</dbReference>
<keyword evidence="11" id="KW-1185">Reference proteome</keyword>
<dbReference type="PROSITE" id="PS50093">
    <property type="entry name" value="PKD"/>
    <property type="match status" value="1"/>
</dbReference>
<evidence type="ECO:0000313" key="10">
    <source>
        <dbReference type="EMBL" id="MBO1321624.1"/>
    </source>
</evidence>
<dbReference type="InterPro" id="IPR013783">
    <property type="entry name" value="Ig-like_fold"/>
</dbReference>
<comment type="similarity">
    <text evidence="2 5">Belongs to the glycosyl hydrolase 26 family.</text>
</comment>
<feature type="domain" description="PKD" evidence="8">
    <location>
        <begin position="493"/>
        <end position="579"/>
    </location>
</feature>
<dbReference type="Pfam" id="PF02156">
    <property type="entry name" value="Glyco_hydro_26"/>
    <property type="match status" value="2"/>
</dbReference>
<evidence type="ECO:0000259" key="9">
    <source>
        <dbReference type="PROSITE" id="PS51764"/>
    </source>
</evidence>
<accession>A0A8J7QCJ2</accession>
<evidence type="ECO:0000256" key="2">
    <source>
        <dbReference type="ARBA" id="ARBA00007754"/>
    </source>
</evidence>
<dbReference type="Pfam" id="PF04151">
    <property type="entry name" value="PPC"/>
    <property type="match status" value="1"/>
</dbReference>
<evidence type="ECO:0000256" key="4">
    <source>
        <dbReference type="ARBA" id="ARBA00023295"/>
    </source>
</evidence>
<sequence>MKLTTFLLCFTALWSVCLGASFDPGPGKTRLIVGQTFQNEYADYVEGTGLVPQGSSHYATFYLGRIEQGDDDPNSAFLDWVRTNQLGEHALVALSFKDNTFAGGYGQMTNNTGDQFNPDAIWEAMQDINAGRWDNQIDAFADLMKARPDTKFYLRVGYEVSLLLFAYQGNEYVVDWLNRMANSGVNVFENPDTIADLDRQAYINAYNYVANRLRNVNGVSNLDFVYHPVRGFNDTRWLYPGDQFVDWVAFSVFNNDVCIEVNGTFNCQGQSVDPNLDQSVQFARQRGKPIMVAEAAVQAPAAQSESGFIDYLNRLDQFVKTYDVRFLAYINSNWPVHGWGPEWGDSRVEARNGVLQHWLQTFGNGTRYLHGDSTEPPPPPPQNGELRNGVPVSGLAAKGGEWLEFFIDVPQNAENLTVTMSGGNGDADLYTRFNQSPNQSEYACRPYSAGNNETCREANPTAGRWMVGIHAYRAFSGLTVTATYTTAQGENQPPVAEAGGPYNGQVNQNISFSANGSTDADGTITAYRWDFGDGQTGSGANTNHRYAAAGTYRVTLTVTDNEGATDQDRAEVRISDQPSPGTGTFLAPVDGRTMMIIGQDLLSVSQYINAPGIPTPAGITTYVALYEVLNDSGANGVVNGALGFNSNNQPNGIDIDWGGGPLNAFSAAVGFPGSTLQIGLNIAEGNNGNIWCGGCLNQLANGGRDAEINHLANFFLAIPDTAVYLRIGYEFDGLWNNGYENRGTYIAAYRRIVDVLRARGVDNVAYVWQSSASPIDDKIEGFFENIGDWYPGDNYVDWVGLSWFLLPEEQPPVGGSAATQRQLADDVLAFARARGKAVMIAESTAQGHDLSNLTNRHISSVWDGPAGGGQQNLSADALWNQWFVPFFAYIYSNQDVIKAVSYINADWDAQGSWGPPYPEGYWGDTRVQANTTIRQRWINELTSNAVWLNGGNSINQDIGLD</sequence>
<dbReference type="PROSITE" id="PS51764">
    <property type="entry name" value="GH26"/>
    <property type="match status" value="2"/>
</dbReference>
<dbReference type="InterPro" id="IPR000805">
    <property type="entry name" value="Glyco_hydro_26"/>
</dbReference>
<dbReference type="EMBL" id="JAFREP010000026">
    <property type="protein sequence ID" value="MBO1321624.1"/>
    <property type="molecule type" value="Genomic_DNA"/>
</dbReference>
<dbReference type="Gene3D" id="3.20.20.80">
    <property type="entry name" value="Glycosidases"/>
    <property type="match status" value="2"/>
</dbReference>
<keyword evidence="7" id="KW-0732">Signal</keyword>
<comment type="caution">
    <text evidence="10">The sequence shown here is derived from an EMBL/GenBank/DDBJ whole genome shotgun (WGS) entry which is preliminary data.</text>
</comment>
<dbReference type="InterPro" id="IPR035986">
    <property type="entry name" value="PKD_dom_sf"/>
</dbReference>
<dbReference type="InterPro" id="IPR022409">
    <property type="entry name" value="PKD/Chitinase_dom"/>
</dbReference>
<name>A0A8J7QCJ2_9BACT</name>
<keyword evidence="4 5" id="KW-0326">Glycosidase</keyword>
<dbReference type="PANTHER" id="PTHR40079:SF4">
    <property type="entry name" value="GH26 DOMAIN-CONTAINING PROTEIN-RELATED"/>
    <property type="match status" value="1"/>
</dbReference>
<feature type="active site" description="Nucleophile" evidence="5">
    <location>
        <position position="842"/>
    </location>
</feature>
<evidence type="ECO:0000256" key="1">
    <source>
        <dbReference type="ARBA" id="ARBA00001913"/>
    </source>
</evidence>
<feature type="active site" description="Proton donor" evidence="5">
    <location>
        <position position="730"/>
    </location>
</feature>
<dbReference type="InterPro" id="IPR017853">
    <property type="entry name" value="GH"/>
</dbReference>
<organism evidence="10 11">
    <name type="scientific">Acanthopleuribacter pedis</name>
    <dbReference type="NCBI Taxonomy" id="442870"/>
    <lineage>
        <taxon>Bacteria</taxon>
        <taxon>Pseudomonadati</taxon>
        <taxon>Acidobacteriota</taxon>
        <taxon>Holophagae</taxon>
        <taxon>Acanthopleuribacterales</taxon>
        <taxon>Acanthopleuribacteraceae</taxon>
        <taxon>Acanthopleuribacter</taxon>
    </lineage>
</organism>
<dbReference type="PANTHER" id="PTHR40079">
    <property type="entry name" value="MANNAN ENDO-1,4-BETA-MANNOSIDASE E-RELATED"/>
    <property type="match status" value="1"/>
</dbReference>
<dbReference type="SUPFAM" id="SSF51445">
    <property type="entry name" value="(Trans)glycosidases"/>
    <property type="match status" value="2"/>
</dbReference>